<keyword evidence="1" id="KW-0614">Plasmid</keyword>
<dbReference type="Proteomes" id="UP000467379">
    <property type="component" value="Plasmid pJCM12687"/>
</dbReference>
<name>A0ABN6BDS3_9MYCO</name>
<organism evidence="1 2">
    <name type="scientific">Mycobacterium branderi</name>
    <dbReference type="NCBI Taxonomy" id="43348"/>
    <lineage>
        <taxon>Bacteria</taxon>
        <taxon>Bacillati</taxon>
        <taxon>Actinomycetota</taxon>
        <taxon>Actinomycetes</taxon>
        <taxon>Mycobacteriales</taxon>
        <taxon>Mycobacteriaceae</taxon>
        <taxon>Mycobacterium</taxon>
    </lineage>
</organism>
<reference evidence="1 2" key="1">
    <citation type="journal article" date="2019" name="Emerg. Microbes Infect.">
        <title>Comprehensive subspecies identification of 175 nontuberculous mycobacteria species based on 7547 genomic profiles.</title>
        <authorList>
            <person name="Matsumoto Y."/>
            <person name="Kinjo T."/>
            <person name="Motooka D."/>
            <person name="Nabeya D."/>
            <person name="Jung N."/>
            <person name="Uechi K."/>
            <person name="Horii T."/>
            <person name="Iida T."/>
            <person name="Fujita J."/>
            <person name="Nakamura S."/>
        </authorList>
    </citation>
    <scope>NUCLEOTIDE SEQUENCE [LARGE SCALE GENOMIC DNA]</scope>
    <source>
        <strain evidence="1 2">JCM 12687</strain>
        <plasmid evidence="1">pJCM12687</plasmid>
    </source>
</reference>
<dbReference type="EMBL" id="AP022607">
    <property type="protein sequence ID" value="BBZ15595.1"/>
    <property type="molecule type" value="Genomic_DNA"/>
</dbReference>
<evidence type="ECO:0000313" key="1">
    <source>
        <dbReference type="EMBL" id="BBZ15595.1"/>
    </source>
</evidence>
<gene>
    <name evidence="1" type="ORF">MBRA_57900</name>
</gene>
<keyword evidence="2" id="KW-1185">Reference proteome</keyword>
<geneLocation type="plasmid" evidence="1 2">
    <name>pJCM12687</name>
</geneLocation>
<sequence>MRSDRANKAVRERLAFGRPNAYGRKHLATGRERTWQASATGMLAREFRARGLS</sequence>
<evidence type="ECO:0000313" key="2">
    <source>
        <dbReference type="Proteomes" id="UP000467379"/>
    </source>
</evidence>
<proteinExistence type="predicted"/>
<protein>
    <submittedName>
        <fullName evidence="1">Uncharacterized protein</fullName>
    </submittedName>
</protein>
<accession>A0ABN6BDS3</accession>